<proteinExistence type="predicted"/>
<dbReference type="InterPro" id="IPR015915">
    <property type="entry name" value="Kelch-typ_b-propeller"/>
</dbReference>
<comment type="caution">
    <text evidence="4">The sequence shown here is derived from an EMBL/GenBank/DDBJ whole genome shotgun (WGS) entry which is preliminary data.</text>
</comment>
<sequence>MFVKDTDYFLELNLEDIINYLGNINLRCPNEFAVFEALIVWYQHSDQQNADTLLKLLYCIDFTKASQDQIHQMISRPSVIRHDAVANVLKCIFHIKNDRDLLEFNKESVERANALLASKSRNVNGFPCILVNTVHDEGTAEKSMSGHYKILFYDQFKRKRRYTVLEHNPSTDFSVGCVDTSGAIFKKLFNIESTKCSSLDGFKIIGFKHFTFLFGGEYTLGNGDWNTDFYIYDILKETWNPKLILPFRRRHFESCICGKYLFIVGGTGPFRVIQENLFWLEIEDRTWSKEVKFPFKERQIKCCSFKDELIILNFNNKRGYVFDPVGTSWTELMICDTNDTLPIYSKNLTVFSYRDSLYIKKKKLFELKVQDNMLVIVNEFELPETIYTKNVQEVQSVLFNNVLYSLKKQWFEESNRQVISLELFNVETHQVTVTYDRTNDEVLEIGNEKFKFKPYLSIFNTFHQHLVDDNILVNVFR</sequence>
<name>A0A8J6HF33_TENMO</name>
<protein>
    <recommendedName>
        <fullName evidence="3">BACK domain-containing protein</fullName>
    </recommendedName>
</protein>
<dbReference type="Gene3D" id="2.120.10.80">
    <property type="entry name" value="Kelch-type beta propeller"/>
    <property type="match status" value="1"/>
</dbReference>
<dbReference type="AlphaFoldDB" id="A0A8J6HF33"/>
<feature type="domain" description="BACK" evidence="3">
    <location>
        <begin position="5"/>
        <end position="73"/>
    </location>
</feature>
<dbReference type="Gene3D" id="1.25.40.420">
    <property type="match status" value="1"/>
</dbReference>
<keyword evidence="1" id="KW-0880">Kelch repeat</keyword>
<dbReference type="InterPro" id="IPR011705">
    <property type="entry name" value="BACK"/>
</dbReference>
<dbReference type="PANTHER" id="PTHR24412">
    <property type="entry name" value="KELCH PROTEIN"/>
    <property type="match status" value="1"/>
</dbReference>
<reference evidence="4" key="2">
    <citation type="submission" date="2021-08" db="EMBL/GenBank/DDBJ databases">
        <authorList>
            <person name="Eriksson T."/>
        </authorList>
    </citation>
    <scope>NUCLEOTIDE SEQUENCE</scope>
    <source>
        <strain evidence="4">Stoneville</strain>
        <tissue evidence="4">Whole head</tissue>
    </source>
</reference>
<keyword evidence="2" id="KW-0677">Repeat</keyword>
<dbReference type="Pfam" id="PF07707">
    <property type="entry name" value="BACK"/>
    <property type="match status" value="1"/>
</dbReference>
<gene>
    <name evidence="4" type="ORF">GEV33_009340</name>
</gene>
<dbReference type="PANTHER" id="PTHR24412:SF419">
    <property type="entry name" value="KELCH-LIKE PROTEIN 20"/>
    <property type="match status" value="1"/>
</dbReference>
<accession>A0A8J6HF33</accession>
<keyword evidence="5" id="KW-1185">Reference proteome</keyword>
<evidence type="ECO:0000313" key="5">
    <source>
        <dbReference type="Proteomes" id="UP000719412"/>
    </source>
</evidence>
<evidence type="ECO:0000256" key="2">
    <source>
        <dbReference type="ARBA" id="ARBA00022737"/>
    </source>
</evidence>
<dbReference type="EMBL" id="JABDTM020025263">
    <property type="protein sequence ID" value="KAH0813451.1"/>
    <property type="molecule type" value="Genomic_DNA"/>
</dbReference>
<reference evidence="4" key="1">
    <citation type="journal article" date="2020" name="J Insects Food Feed">
        <title>The yellow mealworm (Tenebrio molitor) genome: a resource for the emerging insects as food and feed industry.</title>
        <authorList>
            <person name="Eriksson T."/>
            <person name="Andere A."/>
            <person name="Kelstrup H."/>
            <person name="Emery V."/>
            <person name="Picard C."/>
        </authorList>
    </citation>
    <scope>NUCLEOTIDE SEQUENCE</scope>
    <source>
        <strain evidence="4">Stoneville</strain>
        <tissue evidence="4">Whole head</tissue>
    </source>
</reference>
<dbReference type="Proteomes" id="UP000719412">
    <property type="component" value="Unassembled WGS sequence"/>
</dbReference>
<dbReference type="SUPFAM" id="SSF117281">
    <property type="entry name" value="Kelch motif"/>
    <property type="match status" value="1"/>
</dbReference>
<evidence type="ECO:0000256" key="1">
    <source>
        <dbReference type="ARBA" id="ARBA00022441"/>
    </source>
</evidence>
<evidence type="ECO:0000313" key="4">
    <source>
        <dbReference type="EMBL" id="KAH0813451.1"/>
    </source>
</evidence>
<organism evidence="4 5">
    <name type="scientific">Tenebrio molitor</name>
    <name type="common">Yellow mealworm beetle</name>
    <dbReference type="NCBI Taxonomy" id="7067"/>
    <lineage>
        <taxon>Eukaryota</taxon>
        <taxon>Metazoa</taxon>
        <taxon>Ecdysozoa</taxon>
        <taxon>Arthropoda</taxon>
        <taxon>Hexapoda</taxon>
        <taxon>Insecta</taxon>
        <taxon>Pterygota</taxon>
        <taxon>Neoptera</taxon>
        <taxon>Endopterygota</taxon>
        <taxon>Coleoptera</taxon>
        <taxon>Polyphaga</taxon>
        <taxon>Cucujiformia</taxon>
        <taxon>Tenebrionidae</taxon>
        <taxon>Tenebrio</taxon>
    </lineage>
</organism>
<evidence type="ECO:0000259" key="3">
    <source>
        <dbReference type="Pfam" id="PF07707"/>
    </source>
</evidence>